<comment type="caution">
    <text evidence="7">The sequence shown here is derived from an EMBL/GenBank/DDBJ whole genome shotgun (WGS) entry which is preliminary data.</text>
</comment>
<dbReference type="Gene3D" id="1.10.287.130">
    <property type="match status" value="1"/>
</dbReference>
<dbReference type="InterPro" id="IPR005467">
    <property type="entry name" value="His_kinase_dom"/>
</dbReference>
<dbReference type="Pfam" id="PF00072">
    <property type="entry name" value="Response_reg"/>
    <property type="match status" value="1"/>
</dbReference>
<feature type="domain" description="Histidine kinase" evidence="5">
    <location>
        <begin position="149"/>
        <end position="360"/>
    </location>
</feature>
<proteinExistence type="predicted"/>
<keyword evidence="8" id="KW-1185">Reference proteome</keyword>
<dbReference type="AlphaFoldDB" id="A0A4R3VUD1"/>
<dbReference type="OrthoDB" id="9781208at2"/>
<dbReference type="PROSITE" id="PS50110">
    <property type="entry name" value="RESPONSE_REGULATORY"/>
    <property type="match status" value="1"/>
</dbReference>
<dbReference type="InterPro" id="IPR003661">
    <property type="entry name" value="HisK_dim/P_dom"/>
</dbReference>
<dbReference type="EC" id="2.7.13.3" evidence="2"/>
<evidence type="ECO:0000256" key="2">
    <source>
        <dbReference type="ARBA" id="ARBA00012438"/>
    </source>
</evidence>
<dbReference type="Gene3D" id="3.30.565.10">
    <property type="entry name" value="Histidine kinase-like ATPase, C-terminal domain"/>
    <property type="match status" value="1"/>
</dbReference>
<dbReference type="SUPFAM" id="SSF52172">
    <property type="entry name" value="CheY-like"/>
    <property type="match status" value="1"/>
</dbReference>
<dbReference type="InterPro" id="IPR036097">
    <property type="entry name" value="HisK_dim/P_sf"/>
</dbReference>
<evidence type="ECO:0000256" key="4">
    <source>
        <dbReference type="PROSITE-ProRule" id="PRU00169"/>
    </source>
</evidence>
<dbReference type="EMBL" id="SMBZ01000033">
    <property type="protein sequence ID" value="TCV10466.1"/>
    <property type="molecule type" value="Genomic_DNA"/>
</dbReference>
<feature type="domain" description="Response regulatory" evidence="6">
    <location>
        <begin position="5"/>
        <end position="120"/>
    </location>
</feature>
<dbReference type="PANTHER" id="PTHR43547:SF2">
    <property type="entry name" value="HYBRID SIGNAL TRANSDUCTION HISTIDINE KINASE C"/>
    <property type="match status" value="1"/>
</dbReference>
<dbReference type="SMART" id="SM00388">
    <property type="entry name" value="HisKA"/>
    <property type="match status" value="1"/>
</dbReference>
<dbReference type="Pfam" id="PF00512">
    <property type="entry name" value="HisKA"/>
    <property type="match status" value="1"/>
</dbReference>
<dbReference type="SUPFAM" id="SSF47384">
    <property type="entry name" value="Homodimeric domain of signal transducing histidine kinase"/>
    <property type="match status" value="1"/>
</dbReference>
<dbReference type="RefSeq" id="WP_132778271.1">
    <property type="nucleotide sequence ID" value="NZ_SMBZ01000033.1"/>
</dbReference>
<evidence type="ECO:0000256" key="1">
    <source>
        <dbReference type="ARBA" id="ARBA00000085"/>
    </source>
</evidence>
<evidence type="ECO:0000256" key="3">
    <source>
        <dbReference type="ARBA" id="ARBA00022553"/>
    </source>
</evidence>
<dbReference type="CDD" id="cd17569">
    <property type="entry name" value="REC_HupR-like"/>
    <property type="match status" value="1"/>
</dbReference>
<feature type="modified residue" description="4-aspartylphosphate" evidence="4">
    <location>
        <position position="54"/>
    </location>
</feature>
<dbReference type="CDD" id="cd00082">
    <property type="entry name" value="HisKA"/>
    <property type="match status" value="1"/>
</dbReference>
<comment type="catalytic activity">
    <reaction evidence="1">
        <text>ATP + protein L-histidine = ADP + protein N-phospho-L-histidine.</text>
        <dbReference type="EC" id="2.7.13.3"/>
    </reaction>
</comment>
<dbReference type="Proteomes" id="UP000295197">
    <property type="component" value="Unassembled WGS sequence"/>
</dbReference>
<keyword evidence="3 4" id="KW-0597">Phosphoprotein</keyword>
<evidence type="ECO:0000259" key="6">
    <source>
        <dbReference type="PROSITE" id="PS50110"/>
    </source>
</evidence>
<dbReference type="SMART" id="SM00448">
    <property type="entry name" value="REC"/>
    <property type="match status" value="1"/>
</dbReference>
<dbReference type="InterPro" id="IPR036890">
    <property type="entry name" value="HATPase_C_sf"/>
</dbReference>
<dbReference type="PROSITE" id="PS50109">
    <property type="entry name" value="HIS_KIN"/>
    <property type="match status" value="1"/>
</dbReference>
<name>A0A4R3VUD1_9SPHI</name>
<dbReference type="InterPro" id="IPR004358">
    <property type="entry name" value="Sig_transdc_His_kin-like_C"/>
</dbReference>
<dbReference type="GO" id="GO:0000155">
    <property type="term" value="F:phosphorelay sensor kinase activity"/>
    <property type="evidence" value="ECO:0007669"/>
    <property type="project" value="InterPro"/>
</dbReference>
<accession>A0A4R3VUD1</accession>
<evidence type="ECO:0000259" key="5">
    <source>
        <dbReference type="PROSITE" id="PS50109"/>
    </source>
</evidence>
<dbReference type="SUPFAM" id="SSF55874">
    <property type="entry name" value="ATPase domain of HSP90 chaperone/DNA topoisomerase II/histidine kinase"/>
    <property type="match status" value="1"/>
</dbReference>
<dbReference type="PANTHER" id="PTHR43547">
    <property type="entry name" value="TWO-COMPONENT HISTIDINE KINASE"/>
    <property type="match status" value="1"/>
</dbReference>
<dbReference type="InterPro" id="IPR001789">
    <property type="entry name" value="Sig_transdc_resp-reg_receiver"/>
</dbReference>
<reference evidence="7 8" key="1">
    <citation type="submission" date="2019-03" db="EMBL/GenBank/DDBJ databases">
        <title>Genomic Encyclopedia of Type Strains, Phase IV (KMG-IV): sequencing the most valuable type-strain genomes for metagenomic binning, comparative biology and taxonomic classification.</title>
        <authorList>
            <person name="Goeker M."/>
        </authorList>
    </citation>
    <scope>NUCLEOTIDE SEQUENCE [LARGE SCALE GENOMIC DNA]</scope>
    <source>
        <strain evidence="7 8">DSM 22362</strain>
    </source>
</reference>
<keyword evidence="7" id="KW-0808">Transferase</keyword>
<protein>
    <recommendedName>
        <fullName evidence="2">histidine kinase</fullName>
        <ecNumber evidence="2">2.7.13.3</ecNumber>
    </recommendedName>
</protein>
<keyword evidence="7" id="KW-0418">Kinase</keyword>
<dbReference type="SMART" id="SM00387">
    <property type="entry name" value="HATPase_c"/>
    <property type="match status" value="1"/>
</dbReference>
<dbReference type="PRINTS" id="PR00344">
    <property type="entry name" value="BCTRLSENSOR"/>
</dbReference>
<dbReference type="Gene3D" id="3.40.50.2300">
    <property type="match status" value="1"/>
</dbReference>
<dbReference type="CDD" id="cd00075">
    <property type="entry name" value="HATPase"/>
    <property type="match status" value="1"/>
</dbReference>
<evidence type="ECO:0000313" key="8">
    <source>
        <dbReference type="Proteomes" id="UP000295197"/>
    </source>
</evidence>
<gene>
    <name evidence="7" type="ORF">EDC17_103339</name>
</gene>
<dbReference type="InterPro" id="IPR011006">
    <property type="entry name" value="CheY-like_superfamily"/>
</dbReference>
<organism evidence="7 8">
    <name type="scientific">Sphingobacterium alimentarium</name>
    <dbReference type="NCBI Taxonomy" id="797292"/>
    <lineage>
        <taxon>Bacteria</taxon>
        <taxon>Pseudomonadati</taxon>
        <taxon>Bacteroidota</taxon>
        <taxon>Sphingobacteriia</taxon>
        <taxon>Sphingobacteriales</taxon>
        <taxon>Sphingobacteriaceae</taxon>
        <taxon>Sphingobacterium</taxon>
    </lineage>
</organism>
<sequence length="360" mass="41602">MKNIDILYIDDEENNINSFKANLRLLYNIHGVTNTRDAEIILKNNPAIKIIVCDYKMPGESGVDFFRRIKSSYPQPIRILLTAYADMSIVIAAINEGNIFKFIRKPYVIEEVISTIEEANQFYSATSMLERRNAQLQQAYHELDKFAYSISHDLRDPLASVLSAISYAMELQRVEEISEMLLLMQKSISILDQYIENLRDYYLVRRGELNLRDIDFRRVAQDIRAFYQIATEQHHINLDIEVHQHTSFKNDLSLIELIVYNLLNNAFKYYKKEELNKQVWLDIQVAKGFVKIKIKDNGIGIPQSDHQEIFKLFYRANAQAPGMGFGLYNIKSALLKLNGSIEVDSQLGLGTTFTVKIPSK</sequence>
<dbReference type="InterPro" id="IPR003594">
    <property type="entry name" value="HATPase_dom"/>
</dbReference>
<dbReference type="Pfam" id="PF02518">
    <property type="entry name" value="HATPase_c"/>
    <property type="match status" value="1"/>
</dbReference>
<evidence type="ECO:0000313" key="7">
    <source>
        <dbReference type="EMBL" id="TCV10466.1"/>
    </source>
</evidence>